<keyword evidence="1" id="KW-0479">Metal-binding</keyword>
<feature type="region of interest" description="Disordered" evidence="2">
    <location>
        <begin position="108"/>
        <end position="139"/>
    </location>
</feature>
<evidence type="ECO:0000313" key="5">
    <source>
        <dbReference type="Proteomes" id="UP001151760"/>
    </source>
</evidence>
<dbReference type="InterPro" id="IPR036875">
    <property type="entry name" value="Znf_CCHC_sf"/>
</dbReference>
<dbReference type="EMBL" id="BQNB010010056">
    <property type="protein sequence ID" value="GJS72124.1"/>
    <property type="molecule type" value="Genomic_DNA"/>
</dbReference>
<dbReference type="PROSITE" id="PS50158">
    <property type="entry name" value="ZF_CCHC"/>
    <property type="match status" value="1"/>
</dbReference>
<dbReference type="Proteomes" id="UP001151760">
    <property type="component" value="Unassembled WGS sequence"/>
</dbReference>
<dbReference type="InterPro" id="IPR001878">
    <property type="entry name" value="Znf_CCHC"/>
</dbReference>
<accession>A0ABQ4Y3G8</accession>
<protein>
    <submittedName>
        <fullName evidence="4">Zinc finger, CCHC-type containing protein</fullName>
    </submittedName>
</protein>
<reference evidence="4" key="2">
    <citation type="submission" date="2022-01" db="EMBL/GenBank/DDBJ databases">
        <authorList>
            <person name="Yamashiro T."/>
            <person name="Shiraishi A."/>
            <person name="Satake H."/>
            <person name="Nakayama K."/>
        </authorList>
    </citation>
    <scope>NUCLEOTIDE SEQUENCE</scope>
</reference>
<proteinExistence type="predicted"/>
<dbReference type="SMART" id="SM00343">
    <property type="entry name" value="ZnF_C2HC"/>
    <property type="match status" value="1"/>
</dbReference>
<comment type="caution">
    <text evidence="4">The sequence shown here is derived from an EMBL/GenBank/DDBJ whole genome shotgun (WGS) entry which is preliminary data.</text>
</comment>
<keyword evidence="5" id="KW-1185">Reference proteome</keyword>
<evidence type="ECO:0000256" key="1">
    <source>
        <dbReference type="PROSITE-ProRule" id="PRU00047"/>
    </source>
</evidence>
<evidence type="ECO:0000259" key="3">
    <source>
        <dbReference type="PROSITE" id="PS50158"/>
    </source>
</evidence>
<organism evidence="4 5">
    <name type="scientific">Tanacetum coccineum</name>
    <dbReference type="NCBI Taxonomy" id="301880"/>
    <lineage>
        <taxon>Eukaryota</taxon>
        <taxon>Viridiplantae</taxon>
        <taxon>Streptophyta</taxon>
        <taxon>Embryophyta</taxon>
        <taxon>Tracheophyta</taxon>
        <taxon>Spermatophyta</taxon>
        <taxon>Magnoliopsida</taxon>
        <taxon>eudicotyledons</taxon>
        <taxon>Gunneridae</taxon>
        <taxon>Pentapetalae</taxon>
        <taxon>asterids</taxon>
        <taxon>campanulids</taxon>
        <taxon>Asterales</taxon>
        <taxon>Asteraceae</taxon>
        <taxon>Asteroideae</taxon>
        <taxon>Anthemideae</taxon>
        <taxon>Anthemidinae</taxon>
        <taxon>Tanacetum</taxon>
    </lineage>
</organism>
<feature type="non-terminal residue" evidence="4">
    <location>
        <position position="1"/>
    </location>
</feature>
<keyword evidence="1" id="KW-0862">Zinc</keyword>
<dbReference type="Pfam" id="PF00098">
    <property type="entry name" value="zf-CCHC"/>
    <property type="match status" value="1"/>
</dbReference>
<dbReference type="SUPFAM" id="SSF57756">
    <property type="entry name" value="Retrovirus zinc finger-like domains"/>
    <property type="match status" value="1"/>
</dbReference>
<dbReference type="Gene3D" id="4.10.60.10">
    <property type="entry name" value="Zinc finger, CCHC-type"/>
    <property type="match status" value="1"/>
</dbReference>
<gene>
    <name evidence="4" type="ORF">Tco_0704965</name>
</gene>
<sequence>LRFPTQTAPPLTPIESPPASLIALSEFSMHHLLNTPKSTPPPLTSPPPAPSQPSKHSSPLAINLEPFELAIFTPPTSPYPFFESLEDLREGKAEALVVLAIREGKIPQGAKGKDKGKNKLAYAPMPKIPPPPKREHPEKDSVCHYCKEVGHWKRNCPSYQAELKKRKSASIASISGLRESRKLKHRALSLYMGNGMRAAIEAIGSFDLILPSLAKQPPPIPEVMKPLLPPLPPHLSPSHLMSTNNPFPILTYEMFCDHCQRTQVLVNDLRDEIRFILNHILEHLTTLTHQNLPLDLLAYEN</sequence>
<name>A0ABQ4Y3G8_9ASTR</name>
<keyword evidence="1" id="KW-0863">Zinc-finger</keyword>
<evidence type="ECO:0000313" key="4">
    <source>
        <dbReference type="EMBL" id="GJS72124.1"/>
    </source>
</evidence>
<feature type="domain" description="CCHC-type" evidence="3">
    <location>
        <begin position="143"/>
        <end position="158"/>
    </location>
</feature>
<feature type="compositionally biased region" description="Pro residues" evidence="2">
    <location>
        <begin position="38"/>
        <end position="51"/>
    </location>
</feature>
<reference evidence="4" key="1">
    <citation type="journal article" date="2022" name="Int. J. Mol. Sci.">
        <title>Draft Genome of Tanacetum Coccineum: Genomic Comparison of Closely Related Tanacetum-Family Plants.</title>
        <authorList>
            <person name="Yamashiro T."/>
            <person name="Shiraishi A."/>
            <person name="Nakayama K."/>
            <person name="Satake H."/>
        </authorList>
    </citation>
    <scope>NUCLEOTIDE SEQUENCE</scope>
</reference>
<evidence type="ECO:0000256" key="2">
    <source>
        <dbReference type="SAM" id="MobiDB-lite"/>
    </source>
</evidence>
<feature type="region of interest" description="Disordered" evidence="2">
    <location>
        <begin position="32"/>
        <end position="59"/>
    </location>
</feature>